<evidence type="ECO:0008006" key="3">
    <source>
        <dbReference type="Google" id="ProtNLM"/>
    </source>
</evidence>
<comment type="caution">
    <text evidence="1">The sequence shown here is derived from an EMBL/GenBank/DDBJ whole genome shotgun (WGS) entry which is preliminary data.</text>
</comment>
<evidence type="ECO:0000313" key="1">
    <source>
        <dbReference type="EMBL" id="NCI49115.1"/>
    </source>
</evidence>
<keyword evidence="2" id="KW-1185">Reference proteome</keyword>
<gene>
    <name evidence="1" type="ORF">GWC95_04220</name>
</gene>
<dbReference type="Gene3D" id="3.40.50.2000">
    <property type="entry name" value="Glycogen Phosphorylase B"/>
    <property type="match status" value="1"/>
</dbReference>
<dbReference type="SUPFAM" id="SSF53756">
    <property type="entry name" value="UDP-Glycosyltransferase/glycogen phosphorylase"/>
    <property type="match status" value="1"/>
</dbReference>
<name>A0ABW9ZVP1_9BACT</name>
<sequence length="205" mass="23482">MGAIKELLALRGYIKQRSSPGTRYYLENRKRRILPGLFSGSLFAFVFSDENAYEAYADFFAVHPGAMDYPATPKKQSGLRILVIADARQKERNLDDGVIKKIADYYKEGGNSVTTAFFRQRKPSVTNEVEVYGDFQTLVALIKRYDIIVGADSMPVHLAQFFRKPHYILHPSHVKDQFFTPFSMKHKTHFTFEEIASRNSFLPDA</sequence>
<protein>
    <recommendedName>
        <fullName evidence="3">Glycosyltransferase family 9 (Heptosyltransferase)</fullName>
    </recommendedName>
</protein>
<dbReference type="EMBL" id="JAACJS010000002">
    <property type="protein sequence ID" value="NCI49115.1"/>
    <property type="molecule type" value="Genomic_DNA"/>
</dbReference>
<proteinExistence type="predicted"/>
<dbReference type="Proteomes" id="UP000753802">
    <property type="component" value="Unassembled WGS sequence"/>
</dbReference>
<accession>A0ABW9ZVP1</accession>
<evidence type="ECO:0000313" key="2">
    <source>
        <dbReference type="Proteomes" id="UP000753802"/>
    </source>
</evidence>
<organism evidence="1 2">
    <name type="scientific">Sediminibacterium roseum</name>
    <dbReference type="NCBI Taxonomy" id="1978412"/>
    <lineage>
        <taxon>Bacteria</taxon>
        <taxon>Pseudomonadati</taxon>
        <taxon>Bacteroidota</taxon>
        <taxon>Chitinophagia</taxon>
        <taxon>Chitinophagales</taxon>
        <taxon>Chitinophagaceae</taxon>
        <taxon>Sediminibacterium</taxon>
    </lineage>
</organism>
<reference evidence="1 2" key="1">
    <citation type="submission" date="2020-01" db="EMBL/GenBank/DDBJ databases">
        <title>Genome analysis.</title>
        <authorList>
            <person name="Wu S."/>
            <person name="Wang G."/>
        </authorList>
    </citation>
    <scope>NUCLEOTIDE SEQUENCE [LARGE SCALE GENOMIC DNA]</scope>
    <source>
        <strain evidence="1 2">SYL130</strain>
    </source>
</reference>
<dbReference type="RefSeq" id="WP_161817412.1">
    <property type="nucleotide sequence ID" value="NZ_JAACJS010000002.1"/>
</dbReference>